<keyword evidence="1" id="KW-0812">Transmembrane</keyword>
<organism evidence="2 3">
    <name type="scientific">Lederbergia lenta</name>
    <name type="common">Bacillus lentus</name>
    <dbReference type="NCBI Taxonomy" id="1467"/>
    <lineage>
        <taxon>Bacteria</taxon>
        <taxon>Bacillati</taxon>
        <taxon>Bacillota</taxon>
        <taxon>Bacilli</taxon>
        <taxon>Bacillales</taxon>
        <taxon>Bacillaceae</taxon>
        <taxon>Lederbergia</taxon>
    </lineage>
</organism>
<keyword evidence="3" id="KW-1185">Reference proteome</keyword>
<sequence length="68" mass="7081">MSKDVVLYLASILSAYAILGLIVYVPGLITAASPLLLTGIVIVVIVVLLFAAAIILKALSQLLGSFRP</sequence>
<reference evidence="2 3" key="1">
    <citation type="submission" date="2018-06" db="EMBL/GenBank/DDBJ databases">
        <authorList>
            <consortium name="Pathogen Informatics"/>
            <person name="Doyle S."/>
        </authorList>
    </citation>
    <scope>NUCLEOTIDE SEQUENCE [LARGE SCALE GENOMIC DNA]</scope>
    <source>
        <strain evidence="2 3">NCTC4824</strain>
    </source>
</reference>
<name>A0A2X4W4N3_LEDLE</name>
<dbReference type="EMBL" id="LS483476">
    <property type="protein sequence ID" value="SQI59577.1"/>
    <property type="molecule type" value="Genomic_DNA"/>
</dbReference>
<dbReference type="KEGG" id="blen:NCTC4824_02412"/>
<dbReference type="RefSeq" id="WP_066138998.1">
    <property type="nucleotide sequence ID" value="NZ_CBCSGM010000001.1"/>
</dbReference>
<keyword evidence="1" id="KW-0472">Membrane</keyword>
<gene>
    <name evidence="2" type="ORF">NCTC4824_02412</name>
</gene>
<evidence type="ECO:0000256" key="1">
    <source>
        <dbReference type="SAM" id="Phobius"/>
    </source>
</evidence>
<proteinExistence type="predicted"/>
<dbReference type="Proteomes" id="UP000249134">
    <property type="component" value="Chromosome 1"/>
</dbReference>
<keyword evidence="1" id="KW-1133">Transmembrane helix</keyword>
<feature type="transmembrane region" description="Helical" evidence="1">
    <location>
        <begin position="35"/>
        <end position="59"/>
    </location>
</feature>
<accession>A0A2X4W4N3</accession>
<protein>
    <submittedName>
        <fullName evidence="2">Uncharacterized protein</fullName>
    </submittedName>
</protein>
<evidence type="ECO:0000313" key="3">
    <source>
        <dbReference type="Proteomes" id="UP000249134"/>
    </source>
</evidence>
<feature type="transmembrane region" description="Helical" evidence="1">
    <location>
        <begin position="7"/>
        <end position="29"/>
    </location>
</feature>
<dbReference type="AlphaFoldDB" id="A0A2X4W4N3"/>
<evidence type="ECO:0000313" key="2">
    <source>
        <dbReference type="EMBL" id="SQI59577.1"/>
    </source>
</evidence>